<accession>A0AAN4ZE51</accession>
<feature type="non-terminal residue" evidence="2">
    <location>
        <position position="1"/>
    </location>
</feature>
<organism evidence="2 3">
    <name type="scientific">Pristionchus mayeri</name>
    <dbReference type="NCBI Taxonomy" id="1317129"/>
    <lineage>
        <taxon>Eukaryota</taxon>
        <taxon>Metazoa</taxon>
        <taxon>Ecdysozoa</taxon>
        <taxon>Nematoda</taxon>
        <taxon>Chromadorea</taxon>
        <taxon>Rhabditida</taxon>
        <taxon>Rhabditina</taxon>
        <taxon>Diplogasteromorpha</taxon>
        <taxon>Diplogasteroidea</taxon>
        <taxon>Neodiplogasteridae</taxon>
        <taxon>Pristionchus</taxon>
    </lineage>
</organism>
<sequence length="100" mass="10562">GALLEQTHTWAILADILIEVVRVVIVVLSVGAELAGTRCLAAAGRLLDGRFLLLLVVLVGGATARLDCSSLPLLRSFVFLLATVILLRSSLILPLPPLLP</sequence>
<feature type="non-terminal residue" evidence="2">
    <location>
        <position position="100"/>
    </location>
</feature>
<proteinExistence type="predicted"/>
<evidence type="ECO:0000313" key="2">
    <source>
        <dbReference type="EMBL" id="GMR35325.1"/>
    </source>
</evidence>
<keyword evidence="1" id="KW-1133">Transmembrane helix</keyword>
<feature type="transmembrane region" description="Helical" evidence="1">
    <location>
        <begin position="78"/>
        <end position="99"/>
    </location>
</feature>
<feature type="transmembrane region" description="Helical" evidence="1">
    <location>
        <begin position="12"/>
        <end position="35"/>
    </location>
</feature>
<dbReference type="EMBL" id="BTRK01000002">
    <property type="protein sequence ID" value="GMR35325.1"/>
    <property type="molecule type" value="Genomic_DNA"/>
</dbReference>
<name>A0AAN4ZE51_9BILA</name>
<dbReference type="Proteomes" id="UP001328107">
    <property type="component" value="Unassembled WGS sequence"/>
</dbReference>
<keyword evidence="1" id="KW-0812">Transmembrane</keyword>
<evidence type="ECO:0000256" key="1">
    <source>
        <dbReference type="SAM" id="Phobius"/>
    </source>
</evidence>
<comment type="caution">
    <text evidence="2">The sequence shown here is derived from an EMBL/GenBank/DDBJ whole genome shotgun (WGS) entry which is preliminary data.</text>
</comment>
<keyword evidence="1" id="KW-0472">Membrane</keyword>
<keyword evidence="3" id="KW-1185">Reference proteome</keyword>
<reference evidence="3" key="1">
    <citation type="submission" date="2022-10" db="EMBL/GenBank/DDBJ databases">
        <title>Genome assembly of Pristionchus species.</title>
        <authorList>
            <person name="Yoshida K."/>
            <person name="Sommer R.J."/>
        </authorList>
    </citation>
    <scope>NUCLEOTIDE SEQUENCE [LARGE SCALE GENOMIC DNA]</scope>
    <source>
        <strain evidence="3">RS5460</strain>
    </source>
</reference>
<gene>
    <name evidence="2" type="ORF">PMAYCL1PPCAC_05521</name>
</gene>
<dbReference type="AlphaFoldDB" id="A0AAN4ZE51"/>
<protein>
    <submittedName>
        <fullName evidence="2">Uncharacterized protein</fullName>
    </submittedName>
</protein>
<evidence type="ECO:0000313" key="3">
    <source>
        <dbReference type="Proteomes" id="UP001328107"/>
    </source>
</evidence>